<dbReference type="GO" id="GO:0003779">
    <property type="term" value="F:actin binding"/>
    <property type="evidence" value="ECO:0007669"/>
    <property type="project" value="InterPro"/>
</dbReference>
<evidence type="ECO:0000256" key="6">
    <source>
        <dbReference type="ARBA" id="ARBA00022892"/>
    </source>
</evidence>
<dbReference type="EMBL" id="CAJFCW020000005">
    <property type="protein sequence ID" value="CAG9117236.1"/>
    <property type="molecule type" value="Genomic_DNA"/>
</dbReference>
<feature type="domain" description="Sec23/Sec24 trunk" evidence="12">
    <location>
        <begin position="132"/>
        <end position="184"/>
    </location>
</feature>
<organism evidence="13 14">
    <name type="scientific">Bursaphelenchus okinawaensis</name>
    <dbReference type="NCBI Taxonomy" id="465554"/>
    <lineage>
        <taxon>Eukaryota</taxon>
        <taxon>Metazoa</taxon>
        <taxon>Ecdysozoa</taxon>
        <taxon>Nematoda</taxon>
        <taxon>Chromadorea</taxon>
        <taxon>Rhabditida</taxon>
        <taxon>Tylenchina</taxon>
        <taxon>Tylenchomorpha</taxon>
        <taxon>Aphelenchoidea</taxon>
        <taxon>Aphelenchoididae</taxon>
        <taxon>Bursaphelenchus</taxon>
    </lineage>
</organism>
<dbReference type="Gene3D" id="2.30.30.380">
    <property type="entry name" value="Zn-finger domain of Sec23/24"/>
    <property type="match status" value="1"/>
</dbReference>
<evidence type="ECO:0000256" key="5">
    <source>
        <dbReference type="ARBA" id="ARBA00022833"/>
    </source>
</evidence>
<name>A0A811L4Q6_9BILA</name>
<keyword evidence="3 10" id="KW-0479">Metal-binding</keyword>
<dbReference type="InterPro" id="IPR037364">
    <property type="entry name" value="Sec23"/>
</dbReference>
<reference evidence="13" key="1">
    <citation type="submission" date="2020-09" db="EMBL/GenBank/DDBJ databases">
        <authorList>
            <person name="Kikuchi T."/>
        </authorList>
    </citation>
    <scope>NUCLEOTIDE SEQUENCE</scope>
    <source>
        <strain evidence="13">SH1</strain>
    </source>
</reference>
<evidence type="ECO:0000259" key="12">
    <source>
        <dbReference type="Pfam" id="PF04811"/>
    </source>
</evidence>
<dbReference type="InterPro" id="IPR006895">
    <property type="entry name" value="Znf_Sec23_Sec24"/>
</dbReference>
<dbReference type="InterPro" id="IPR027310">
    <property type="entry name" value="Profilin_CS"/>
</dbReference>
<keyword evidence="10" id="KW-0963">Cytoplasm</keyword>
<dbReference type="GO" id="GO:0090110">
    <property type="term" value="P:COPII-coated vesicle cargo loading"/>
    <property type="evidence" value="ECO:0007669"/>
    <property type="project" value="TreeGrafter"/>
</dbReference>
<dbReference type="OrthoDB" id="10256289at2759"/>
<dbReference type="PANTHER" id="PTHR11141:SF0">
    <property type="entry name" value="PROTEIN TRANSPORT PROTEIN SEC23"/>
    <property type="match status" value="1"/>
</dbReference>
<dbReference type="PROSITE" id="PS00414">
    <property type="entry name" value="PROFILIN"/>
    <property type="match status" value="1"/>
</dbReference>
<accession>A0A811L4Q6</accession>
<proteinExistence type="inferred from homology"/>
<comment type="function">
    <text evidence="10">Component of the coat protein complex II (COPII) which promotes the formation of transport vesicles from the endoplasmic reticulum (ER). The coat has two main functions, the physical deformation of the endoplasmic reticulum membrane into vesicles and the selection of cargo molecules.</text>
</comment>
<keyword evidence="6 10" id="KW-0931">ER-Golgi transport</keyword>
<evidence type="ECO:0000256" key="7">
    <source>
        <dbReference type="ARBA" id="ARBA00022927"/>
    </source>
</evidence>
<dbReference type="GO" id="GO:0030127">
    <property type="term" value="C:COPII vesicle coat"/>
    <property type="evidence" value="ECO:0007669"/>
    <property type="project" value="InterPro"/>
</dbReference>
<evidence type="ECO:0000256" key="2">
    <source>
        <dbReference type="ARBA" id="ARBA00022448"/>
    </source>
</evidence>
<evidence type="ECO:0000256" key="3">
    <source>
        <dbReference type="ARBA" id="ARBA00022723"/>
    </source>
</evidence>
<dbReference type="Pfam" id="PF04811">
    <property type="entry name" value="Sec23_trunk"/>
    <property type="match status" value="1"/>
</dbReference>
<dbReference type="GO" id="GO:0008270">
    <property type="term" value="F:zinc ion binding"/>
    <property type="evidence" value="ECO:0007669"/>
    <property type="project" value="InterPro"/>
</dbReference>
<dbReference type="GO" id="GO:0070971">
    <property type="term" value="C:endoplasmic reticulum exit site"/>
    <property type="evidence" value="ECO:0007669"/>
    <property type="project" value="TreeGrafter"/>
</dbReference>
<dbReference type="GO" id="GO:0005096">
    <property type="term" value="F:GTPase activator activity"/>
    <property type="evidence" value="ECO:0007669"/>
    <property type="project" value="TreeGrafter"/>
</dbReference>
<keyword evidence="4 10" id="KW-0256">Endoplasmic reticulum</keyword>
<keyword evidence="2 10" id="KW-0813">Transport</keyword>
<dbReference type="Proteomes" id="UP000783686">
    <property type="component" value="Unassembled WGS sequence"/>
</dbReference>
<evidence type="ECO:0000256" key="10">
    <source>
        <dbReference type="RuleBase" id="RU365030"/>
    </source>
</evidence>
<dbReference type="SUPFAM" id="SSF82919">
    <property type="entry name" value="Zn-finger domain of Sec23/24"/>
    <property type="match status" value="1"/>
</dbReference>
<dbReference type="Gene3D" id="3.40.50.410">
    <property type="entry name" value="von Willebrand factor, type A domain"/>
    <property type="match status" value="1"/>
</dbReference>
<dbReference type="GO" id="GO:0006886">
    <property type="term" value="P:intracellular protein transport"/>
    <property type="evidence" value="ECO:0007669"/>
    <property type="project" value="InterPro"/>
</dbReference>
<dbReference type="InterPro" id="IPR036174">
    <property type="entry name" value="Znf_Sec23_Sec24_sf"/>
</dbReference>
<dbReference type="InterPro" id="IPR036465">
    <property type="entry name" value="vWFA_dom_sf"/>
</dbReference>
<dbReference type="Proteomes" id="UP000614601">
    <property type="component" value="Unassembled WGS sequence"/>
</dbReference>
<dbReference type="SUPFAM" id="SSF81995">
    <property type="entry name" value="beta-sandwich domain of Sec23/24"/>
    <property type="match status" value="1"/>
</dbReference>
<dbReference type="AlphaFoldDB" id="A0A811L4Q6"/>
<gene>
    <name evidence="13" type="ORF">BOKJ2_LOCUS9967</name>
</gene>
<dbReference type="GO" id="GO:0005789">
    <property type="term" value="C:endoplasmic reticulum membrane"/>
    <property type="evidence" value="ECO:0007669"/>
    <property type="project" value="UniProtKB-SubCell"/>
</dbReference>
<keyword evidence="5 10" id="KW-0862">Zinc</keyword>
<dbReference type="SUPFAM" id="SSF53300">
    <property type="entry name" value="vWA-like"/>
    <property type="match status" value="1"/>
</dbReference>
<evidence type="ECO:0000313" key="13">
    <source>
        <dbReference type="EMBL" id="CAD5223085.1"/>
    </source>
</evidence>
<evidence type="ECO:0000256" key="8">
    <source>
        <dbReference type="ARBA" id="ARBA00023136"/>
    </source>
</evidence>
<sequence length="198" mass="22306">MASWDEYLQNQENVDGVRFTWNMLPHSKVDSQKLVVPPGVFFAPLKERPAELPPLPPLEYDPVLCQKPQCKAVLNPLCIVDYRTKAWTCAICHNRNAFPPHYAGISETSQPPDLNPALTTIEYTLRKATTLQPIFLFVVDTCVGEKELKSLKDSIQKELATLPADCFVGLITFGRTVELRELDAKNLGRSYVFSGWLV</sequence>
<keyword evidence="14" id="KW-1185">Reference proteome</keyword>
<feature type="domain" description="Zinc finger Sec23/Sec24-type" evidence="11">
    <location>
        <begin position="62"/>
        <end position="102"/>
    </location>
</feature>
<dbReference type="PANTHER" id="PTHR11141">
    <property type="entry name" value="PROTEIN TRANSPORT PROTEIN SEC23"/>
    <property type="match status" value="1"/>
</dbReference>
<dbReference type="Pfam" id="PF04810">
    <property type="entry name" value="zf-Sec23_Sec24"/>
    <property type="match status" value="1"/>
</dbReference>
<comment type="similarity">
    <text evidence="1 10">Belongs to the SEC23/SEC24 family. SEC23 subfamily.</text>
</comment>
<comment type="subcellular location">
    <subcellularLocation>
        <location evidence="10">Cytoplasmic vesicle</location>
        <location evidence="10">COPII-coated vesicle membrane</location>
        <topology evidence="10">Peripheral membrane protein</topology>
        <orientation evidence="10">Cytoplasmic side</orientation>
    </subcellularLocation>
    <subcellularLocation>
        <location evidence="10">Endoplasmic reticulum membrane</location>
        <topology evidence="10">Peripheral membrane protein</topology>
        <orientation evidence="10">Cytoplasmic side</orientation>
    </subcellularLocation>
</comment>
<comment type="caution">
    <text evidence="13">The sequence shown here is derived from an EMBL/GenBank/DDBJ whole genome shotgun (WGS) entry which is preliminary data.</text>
</comment>
<evidence type="ECO:0000256" key="1">
    <source>
        <dbReference type="ARBA" id="ARBA00009210"/>
    </source>
</evidence>
<keyword evidence="9 10" id="KW-0968">Cytoplasmic vesicle</keyword>
<evidence type="ECO:0000256" key="9">
    <source>
        <dbReference type="ARBA" id="ARBA00023329"/>
    </source>
</evidence>
<evidence type="ECO:0000259" key="11">
    <source>
        <dbReference type="Pfam" id="PF04810"/>
    </source>
</evidence>
<dbReference type="EMBL" id="CAJFDH010000005">
    <property type="protein sequence ID" value="CAD5223085.1"/>
    <property type="molecule type" value="Genomic_DNA"/>
</dbReference>
<keyword evidence="7 10" id="KW-0653">Protein transport</keyword>
<dbReference type="InterPro" id="IPR006896">
    <property type="entry name" value="Sec23/24_trunk_dom"/>
</dbReference>
<dbReference type="FunFam" id="2.30.30.380:FF:000001">
    <property type="entry name" value="Protein transport protein SEC23"/>
    <property type="match status" value="1"/>
</dbReference>
<evidence type="ECO:0000313" key="14">
    <source>
        <dbReference type="Proteomes" id="UP000614601"/>
    </source>
</evidence>
<keyword evidence="8 10" id="KW-0472">Membrane</keyword>
<evidence type="ECO:0000256" key="4">
    <source>
        <dbReference type="ARBA" id="ARBA00022824"/>
    </source>
</evidence>
<protein>
    <recommendedName>
        <fullName evidence="10">Protein transport protein SEC23</fullName>
    </recommendedName>
</protein>